<dbReference type="EMBL" id="CP022416">
    <property type="protein sequence ID" value="ASM74656.1"/>
    <property type="molecule type" value="Genomic_DNA"/>
</dbReference>
<dbReference type="GO" id="GO:0008889">
    <property type="term" value="F:glycerophosphodiester phosphodiesterase activity"/>
    <property type="evidence" value="ECO:0007669"/>
    <property type="project" value="UniProtKB-EC"/>
</dbReference>
<sequence>MTKIIAHRGARNLWAENSLQGFRNVLALGVGAVEFDLHLGAGGEVLVIHDATLDRTTTGTGPVRALTDNSRHAVRLIGPDGEIDEGVPLLSEVLDILAPVAGLQIYPEIKADENGYYDPTLVAATVGMLRAYELESRTVLHSFDTGVLRLIRDTAPEFARMVSVNEDWINRQGGVQTFIAGLGDLIGVMAVHHDLLAREFDSITARLPLQRLGVWTLNDPDQITRWLRRGVGYLTTDDPRLAQEIMAREMAA</sequence>
<keyword evidence="3" id="KW-1185">Reference proteome</keyword>
<dbReference type="PROSITE" id="PS50007">
    <property type="entry name" value="PIPLC_X_DOMAIN"/>
    <property type="match status" value="1"/>
</dbReference>
<organism evidence="2 3">
    <name type="scientific">Pseudosulfitobacter pseudonitzschiae</name>
    <dbReference type="NCBI Taxonomy" id="1402135"/>
    <lineage>
        <taxon>Bacteria</taxon>
        <taxon>Pseudomonadati</taxon>
        <taxon>Pseudomonadota</taxon>
        <taxon>Alphaproteobacteria</taxon>
        <taxon>Rhodobacterales</taxon>
        <taxon>Roseobacteraceae</taxon>
        <taxon>Pseudosulfitobacter</taxon>
    </lineage>
</organism>
<evidence type="ECO:0000259" key="1">
    <source>
        <dbReference type="PROSITE" id="PS51704"/>
    </source>
</evidence>
<dbReference type="SUPFAM" id="SSF51695">
    <property type="entry name" value="PLC-like phosphodiesterases"/>
    <property type="match status" value="1"/>
</dbReference>
<dbReference type="Pfam" id="PF03009">
    <property type="entry name" value="GDPD"/>
    <property type="match status" value="1"/>
</dbReference>
<dbReference type="Gene3D" id="3.20.20.190">
    <property type="entry name" value="Phosphatidylinositol (PI) phosphodiesterase"/>
    <property type="match status" value="1"/>
</dbReference>
<dbReference type="OrthoDB" id="9795622at2"/>
<dbReference type="InterPro" id="IPR017946">
    <property type="entry name" value="PLC-like_Pdiesterase_TIM-brl"/>
</dbReference>
<dbReference type="CDD" id="cd08565">
    <property type="entry name" value="GDPD_pAtGDE_like"/>
    <property type="match status" value="1"/>
</dbReference>
<dbReference type="InterPro" id="IPR030395">
    <property type="entry name" value="GP_PDE_dom"/>
</dbReference>
<dbReference type="KEGG" id="spse:SULPSESMR1_04961"/>
<dbReference type="GO" id="GO:0006629">
    <property type="term" value="P:lipid metabolic process"/>
    <property type="evidence" value="ECO:0007669"/>
    <property type="project" value="InterPro"/>
</dbReference>
<evidence type="ECO:0000313" key="2">
    <source>
        <dbReference type="EMBL" id="ASM74656.1"/>
    </source>
</evidence>
<keyword evidence="2" id="KW-0378">Hydrolase</keyword>
<protein>
    <submittedName>
        <fullName evidence="2">Glycerophosphoryl diester phosphodiesterase</fullName>
        <ecNumber evidence="2">3.1.4.46</ecNumber>
    </submittedName>
</protein>
<gene>
    <name evidence="2" type="primary">ugpQ</name>
    <name evidence="2" type="ORF">SULPSESMR1_04961</name>
</gene>
<feature type="domain" description="GP-PDE" evidence="1">
    <location>
        <begin position="2"/>
        <end position="246"/>
    </location>
</feature>
<dbReference type="STRING" id="1402135.SAMN05444149_102198"/>
<dbReference type="PROSITE" id="PS51704">
    <property type="entry name" value="GP_PDE"/>
    <property type="match status" value="1"/>
</dbReference>
<geneLocation type="plasmid" evidence="2 3">
    <name>pSMR1-1</name>
</geneLocation>
<name>A0A221K6Q1_9RHOB</name>
<dbReference type="RefSeq" id="WP_089422679.1">
    <property type="nucleotide sequence ID" value="NZ_CP022416.1"/>
</dbReference>
<dbReference type="PANTHER" id="PTHR46211:SF14">
    <property type="entry name" value="GLYCEROPHOSPHODIESTER PHOSPHODIESTERASE"/>
    <property type="match status" value="1"/>
</dbReference>
<proteinExistence type="predicted"/>
<dbReference type="AlphaFoldDB" id="A0A221K6Q1"/>
<dbReference type="PANTHER" id="PTHR46211">
    <property type="entry name" value="GLYCEROPHOSPHORYL DIESTER PHOSPHODIESTERASE"/>
    <property type="match status" value="1"/>
</dbReference>
<accession>A0A221K6Q1</accession>
<keyword evidence="2" id="KW-0614">Plasmid</keyword>
<reference evidence="2 3" key="1">
    <citation type="submission" date="2017-07" db="EMBL/GenBank/DDBJ databases">
        <title>Genome Sequence of Sulfitobacter pseudonitzschiae Strain SMR1 Isolated from a culture of the Diatom Skeletonema marinoi.</title>
        <authorList>
            <person name="Topel M."/>
            <person name="Pinder M.I.M."/>
            <person name="Johansson O.N."/>
            <person name="Kourtchenko O."/>
            <person name="Godhe A."/>
            <person name="Clarke A.K."/>
        </authorList>
    </citation>
    <scope>NUCLEOTIDE SEQUENCE [LARGE SCALE GENOMIC DNA]</scope>
    <source>
        <strain evidence="2 3">SMR1</strain>
        <plasmid evidence="2 3">pSMR1-1</plasmid>
    </source>
</reference>
<dbReference type="EC" id="3.1.4.46" evidence="2"/>
<dbReference type="Proteomes" id="UP000199754">
    <property type="component" value="Plasmid pSMR1-1"/>
</dbReference>
<evidence type="ECO:0000313" key="3">
    <source>
        <dbReference type="Proteomes" id="UP000199754"/>
    </source>
</evidence>